<evidence type="ECO:0000313" key="5">
    <source>
        <dbReference type="Proteomes" id="UP000694403"/>
    </source>
</evidence>
<organism evidence="4 5">
    <name type="scientific">Chelydra serpentina</name>
    <name type="common">Snapping turtle</name>
    <name type="synonym">Testudo serpentina</name>
    <dbReference type="NCBI Taxonomy" id="8475"/>
    <lineage>
        <taxon>Eukaryota</taxon>
        <taxon>Metazoa</taxon>
        <taxon>Chordata</taxon>
        <taxon>Craniata</taxon>
        <taxon>Vertebrata</taxon>
        <taxon>Euteleostomi</taxon>
        <taxon>Archelosauria</taxon>
        <taxon>Testudinata</taxon>
        <taxon>Testudines</taxon>
        <taxon>Cryptodira</taxon>
        <taxon>Durocryptodira</taxon>
        <taxon>Americhelydia</taxon>
        <taxon>Chelydroidea</taxon>
        <taxon>Chelydridae</taxon>
        <taxon>Chelydra</taxon>
    </lineage>
</organism>
<dbReference type="PROSITE" id="PS51117">
    <property type="entry name" value="LAMININ_NTER"/>
    <property type="match status" value="1"/>
</dbReference>
<dbReference type="AlphaFoldDB" id="A0A8C3SH93"/>
<protein>
    <recommendedName>
        <fullName evidence="3">Laminin N-terminal domain-containing protein</fullName>
    </recommendedName>
</protein>
<reference evidence="4" key="2">
    <citation type="submission" date="2025-09" db="UniProtKB">
        <authorList>
            <consortium name="Ensembl"/>
        </authorList>
    </citation>
    <scope>IDENTIFICATION</scope>
</reference>
<keyword evidence="5" id="KW-1185">Reference proteome</keyword>
<keyword evidence="2" id="KW-0424">Laminin EGF-like domain</keyword>
<dbReference type="Pfam" id="PF00055">
    <property type="entry name" value="Laminin_N"/>
    <property type="match status" value="1"/>
</dbReference>
<dbReference type="InterPro" id="IPR008211">
    <property type="entry name" value="Laminin_N"/>
</dbReference>
<sequence length="68" mass="6603">MGSLAAGVGVFLSCQEPGCSAGSCHPATGNLLVGRAQNLSATSTCGLPGPQEYCIPGEPGPEPCALTA</sequence>
<feature type="domain" description="Laminin N-terminal" evidence="3">
    <location>
        <begin position="20"/>
        <end position="68"/>
    </location>
</feature>
<dbReference type="Ensembl" id="ENSCSRT00000014317.1">
    <property type="protein sequence ID" value="ENSCSRP00000013747.1"/>
    <property type="gene ID" value="ENSCSRG00000010482.1"/>
</dbReference>
<name>A0A8C3SH93_CHESE</name>
<evidence type="ECO:0000256" key="1">
    <source>
        <dbReference type="ARBA" id="ARBA00023157"/>
    </source>
</evidence>
<evidence type="ECO:0000259" key="3">
    <source>
        <dbReference type="PROSITE" id="PS51117"/>
    </source>
</evidence>
<reference evidence="4" key="1">
    <citation type="submission" date="2025-08" db="UniProtKB">
        <authorList>
            <consortium name="Ensembl"/>
        </authorList>
    </citation>
    <scope>IDENTIFICATION</scope>
</reference>
<accession>A0A8C3SH93</accession>
<dbReference type="Proteomes" id="UP000694403">
    <property type="component" value="Unplaced"/>
</dbReference>
<keyword evidence="1" id="KW-1015">Disulfide bond</keyword>
<proteinExistence type="predicted"/>
<evidence type="ECO:0000313" key="4">
    <source>
        <dbReference type="Ensembl" id="ENSCSRP00000013747.1"/>
    </source>
</evidence>
<evidence type="ECO:0000256" key="2">
    <source>
        <dbReference type="ARBA" id="ARBA00023292"/>
    </source>
</evidence>
<dbReference type="Gene3D" id="2.60.120.260">
    <property type="entry name" value="Galactose-binding domain-like"/>
    <property type="match status" value="1"/>
</dbReference>